<name>A0A8H3JAP7_9LECA</name>
<evidence type="ECO:0000313" key="8">
    <source>
        <dbReference type="Proteomes" id="UP000664203"/>
    </source>
</evidence>
<evidence type="ECO:0000313" key="7">
    <source>
        <dbReference type="EMBL" id="CAF9943764.1"/>
    </source>
</evidence>
<sequence length="154" mass="17097">MRGLYSALTACTLILNVTTALQHPRLRDVSRRGQDKANKAVREATYERLNARQTNESTSATSQFLTSATSKYKVDSLPDVNFDIGEMYSGLIPIDEKNASRALFFMFNPTIGKPVDEITIWLNGGPGCSSLEGFFQENGRFLWQPGTFAPVENP</sequence>
<evidence type="ECO:0000256" key="1">
    <source>
        <dbReference type="ARBA" id="ARBA00009431"/>
    </source>
</evidence>
<dbReference type="GO" id="GO:0006508">
    <property type="term" value="P:proteolysis"/>
    <property type="evidence" value="ECO:0007669"/>
    <property type="project" value="UniProtKB-KW"/>
</dbReference>
<dbReference type="EMBL" id="CAJPDR010001247">
    <property type="protein sequence ID" value="CAF9943764.1"/>
    <property type="molecule type" value="Genomic_DNA"/>
</dbReference>
<evidence type="ECO:0000256" key="4">
    <source>
        <dbReference type="ARBA" id="ARBA00022801"/>
    </source>
</evidence>
<dbReference type="Pfam" id="PF00450">
    <property type="entry name" value="Peptidase_S10"/>
    <property type="match status" value="1"/>
</dbReference>
<comment type="caution">
    <text evidence="7">The sequence shown here is derived from an EMBL/GenBank/DDBJ whole genome shotgun (WGS) entry which is preliminary data.</text>
</comment>
<dbReference type="OrthoDB" id="443318at2759"/>
<reference evidence="7" key="1">
    <citation type="submission" date="2021-03" db="EMBL/GenBank/DDBJ databases">
        <authorList>
            <person name="Tagirdzhanova G."/>
        </authorList>
    </citation>
    <scope>NUCLEOTIDE SEQUENCE</scope>
</reference>
<keyword evidence="3" id="KW-0645">Protease</keyword>
<evidence type="ECO:0000256" key="3">
    <source>
        <dbReference type="ARBA" id="ARBA00022670"/>
    </source>
</evidence>
<keyword evidence="8" id="KW-1185">Reference proteome</keyword>
<dbReference type="GO" id="GO:0004185">
    <property type="term" value="F:serine-type carboxypeptidase activity"/>
    <property type="evidence" value="ECO:0007669"/>
    <property type="project" value="InterPro"/>
</dbReference>
<dbReference type="InterPro" id="IPR029058">
    <property type="entry name" value="AB_hydrolase_fold"/>
</dbReference>
<dbReference type="InterPro" id="IPR001563">
    <property type="entry name" value="Peptidase_S10"/>
</dbReference>
<keyword evidence="2" id="KW-0121">Carboxypeptidase</keyword>
<keyword evidence="6" id="KW-0732">Signal</keyword>
<feature type="signal peptide" evidence="6">
    <location>
        <begin position="1"/>
        <end position="20"/>
    </location>
</feature>
<dbReference type="Gene3D" id="3.40.50.1820">
    <property type="entry name" value="alpha/beta hydrolase"/>
    <property type="match status" value="1"/>
</dbReference>
<proteinExistence type="inferred from homology"/>
<gene>
    <name evidence="7" type="ORF">ALECFALPRED_001207</name>
</gene>
<protein>
    <recommendedName>
        <fullName evidence="9">Serine carboxypeptidase</fullName>
    </recommendedName>
</protein>
<feature type="chain" id="PRO_5034149853" description="Serine carboxypeptidase" evidence="6">
    <location>
        <begin position="21"/>
        <end position="154"/>
    </location>
</feature>
<evidence type="ECO:0000256" key="5">
    <source>
        <dbReference type="ARBA" id="ARBA00023180"/>
    </source>
</evidence>
<dbReference type="Proteomes" id="UP000664203">
    <property type="component" value="Unassembled WGS sequence"/>
</dbReference>
<evidence type="ECO:0000256" key="2">
    <source>
        <dbReference type="ARBA" id="ARBA00022645"/>
    </source>
</evidence>
<organism evidence="7 8">
    <name type="scientific">Alectoria fallacina</name>
    <dbReference type="NCBI Taxonomy" id="1903189"/>
    <lineage>
        <taxon>Eukaryota</taxon>
        <taxon>Fungi</taxon>
        <taxon>Dikarya</taxon>
        <taxon>Ascomycota</taxon>
        <taxon>Pezizomycotina</taxon>
        <taxon>Lecanoromycetes</taxon>
        <taxon>OSLEUM clade</taxon>
        <taxon>Lecanoromycetidae</taxon>
        <taxon>Lecanorales</taxon>
        <taxon>Lecanorineae</taxon>
        <taxon>Parmeliaceae</taxon>
        <taxon>Alectoria</taxon>
    </lineage>
</organism>
<evidence type="ECO:0000256" key="6">
    <source>
        <dbReference type="SAM" id="SignalP"/>
    </source>
</evidence>
<dbReference type="SUPFAM" id="SSF53474">
    <property type="entry name" value="alpha/beta-Hydrolases"/>
    <property type="match status" value="1"/>
</dbReference>
<comment type="similarity">
    <text evidence="1">Belongs to the peptidase S10 family.</text>
</comment>
<evidence type="ECO:0008006" key="9">
    <source>
        <dbReference type="Google" id="ProtNLM"/>
    </source>
</evidence>
<keyword evidence="5" id="KW-0325">Glycoprotein</keyword>
<keyword evidence="4" id="KW-0378">Hydrolase</keyword>
<accession>A0A8H3JAP7</accession>
<dbReference type="AlphaFoldDB" id="A0A8H3JAP7"/>